<dbReference type="PANTHER" id="PTHR23513">
    <property type="entry name" value="INTEGRAL MEMBRANE EFFLUX PROTEIN-RELATED"/>
    <property type="match status" value="1"/>
</dbReference>
<dbReference type="InterPro" id="IPR020846">
    <property type="entry name" value="MFS_dom"/>
</dbReference>
<evidence type="ECO:0000256" key="7">
    <source>
        <dbReference type="SAM" id="Phobius"/>
    </source>
</evidence>
<sequence>MTNFEVSFPGLKISCFTLKNQPGEWNFFSMHTPGNTHWSKTLKGLKNTFRSLQYRNYRLFFGGQSISLIGTWIQRIAMPWLVYHLTGSVVLLGVVGFAGQIPTFLLASYAGVITDRRNRYHILIATQVLAMLQALTLALLFFLGIIQVWHIIALSILLGLINAFDVPARQSFVIEMVEKKQDLGNAIALNSSMVNGARLLGPSIAGVLIAVTGEGVCFLINGLSYLVVIASLLNMKVTPRQIRKKTTRIIEELKEGYHYTFGFAPIKSIILLLALVSLMGMPYNVLMPVFAKEVLHGDSHTFGFLMGASGLGAITGAMYLASRKNVIGLERLIPAAAAVFGLGLIAFSQSRFFWLSMPLMVITGLGMMLTMASSNTVIQTVVDDSKRGRVMSFYAMAFMGTAPFGSLFAGAVAKAVGAPLTLTIGGVAVVLGALLFARQLPKIREGIFPVYREMGIRSGKQ</sequence>
<dbReference type="Proteomes" id="UP000396862">
    <property type="component" value="Unassembled WGS sequence"/>
</dbReference>
<feature type="transmembrane region" description="Helical" evidence="7">
    <location>
        <begin position="218"/>
        <end position="235"/>
    </location>
</feature>
<dbReference type="CDD" id="cd06173">
    <property type="entry name" value="MFS_MefA_like"/>
    <property type="match status" value="1"/>
</dbReference>
<feature type="transmembrane region" description="Helical" evidence="7">
    <location>
        <begin position="59"/>
        <end position="83"/>
    </location>
</feature>
<keyword evidence="6 7" id="KW-0472">Membrane</keyword>
<dbReference type="Pfam" id="PF05977">
    <property type="entry name" value="MFS_3"/>
    <property type="match status" value="1"/>
</dbReference>
<feature type="transmembrane region" description="Helical" evidence="7">
    <location>
        <begin position="393"/>
        <end position="412"/>
    </location>
</feature>
<feature type="transmembrane region" description="Helical" evidence="7">
    <location>
        <begin position="187"/>
        <end position="212"/>
    </location>
</feature>
<evidence type="ECO:0000256" key="2">
    <source>
        <dbReference type="ARBA" id="ARBA00022448"/>
    </source>
</evidence>
<feature type="transmembrane region" description="Helical" evidence="7">
    <location>
        <begin position="418"/>
        <end position="437"/>
    </location>
</feature>
<keyword evidence="2" id="KW-0813">Transport</keyword>
<feature type="transmembrane region" description="Helical" evidence="7">
    <location>
        <begin position="89"/>
        <end position="110"/>
    </location>
</feature>
<dbReference type="PANTHER" id="PTHR23513:SF11">
    <property type="entry name" value="STAPHYLOFERRIN A TRANSPORTER"/>
    <property type="match status" value="1"/>
</dbReference>
<feature type="domain" description="Major facilitator superfamily (MFS) profile" evidence="8">
    <location>
        <begin position="51"/>
        <end position="444"/>
    </location>
</feature>
<feature type="transmembrane region" description="Helical" evidence="7">
    <location>
        <begin position="122"/>
        <end position="142"/>
    </location>
</feature>
<evidence type="ECO:0000313" key="10">
    <source>
        <dbReference type="Proteomes" id="UP000396862"/>
    </source>
</evidence>
<dbReference type="PROSITE" id="PS50850">
    <property type="entry name" value="MFS"/>
    <property type="match status" value="1"/>
</dbReference>
<evidence type="ECO:0000256" key="4">
    <source>
        <dbReference type="ARBA" id="ARBA00022692"/>
    </source>
</evidence>
<dbReference type="InterPro" id="IPR036259">
    <property type="entry name" value="MFS_trans_sf"/>
</dbReference>
<evidence type="ECO:0000313" key="9">
    <source>
        <dbReference type="EMBL" id="GET21480.1"/>
    </source>
</evidence>
<dbReference type="EMBL" id="BLAU01000001">
    <property type="protein sequence ID" value="GET21480.1"/>
    <property type="molecule type" value="Genomic_DNA"/>
</dbReference>
<keyword evidence="3" id="KW-1003">Cell membrane</keyword>
<comment type="subcellular location">
    <subcellularLocation>
        <location evidence="1">Cell membrane</location>
        <topology evidence="1">Multi-pass membrane protein</topology>
    </subcellularLocation>
</comment>
<protein>
    <submittedName>
        <fullName evidence="9">MFS transporter</fullName>
    </submittedName>
</protein>
<organism evidence="9 10">
    <name type="scientific">Prolixibacter denitrificans</name>
    <dbReference type="NCBI Taxonomy" id="1541063"/>
    <lineage>
        <taxon>Bacteria</taxon>
        <taxon>Pseudomonadati</taxon>
        <taxon>Bacteroidota</taxon>
        <taxon>Bacteroidia</taxon>
        <taxon>Marinilabiliales</taxon>
        <taxon>Prolixibacteraceae</taxon>
        <taxon>Prolixibacter</taxon>
    </lineage>
</organism>
<reference evidence="9 10" key="1">
    <citation type="submission" date="2019-10" db="EMBL/GenBank/DDBJ databases">
        <title>Prolixibacter strains distinguished by the presence of nitrate reductase genes were adept at nitrate-dependent anaerobic corrosion of metallic iron and carbon steel.</title>
        <authorList>
            <person name="Iino T."/>
            <person name="Shono N."/>
            <person name="Ito K."/>
            <person name="Nakamura R."/>
            <person name="Sueoka K."/>
            <person name="Harayama S."/>
            <person name="Ohkuma M."/>
        </authorList>
    </citation>
    <scope>NUCLEOTIDE SEQUENCE [LARGE SCALE GENOMIC DNA]</scope>
    <source>
        <strain evidence="9 10">MIC1-1</strain>
    </source>
</reference>
<accession>A0ABQ0ZJR7</accession>
<feature type="transmembrane region" description="Helical" evidence="7">
    <location>
        <begin position="256"/>
        <end position="281"/>
    </location>
</feature>
<evidence type="ECO:0000256" key="6">
    <source>
        <dbReference type="ARBA" id="ARBA00023136"/>
    </source>
</evidence>
<keyword evidence="4 7" id="KW-0812">Transmembrane</keyword>
<gene>
    <name evidence="9" type="ORF">JCM18694_17260</name>
</gene>
<feature type="transmembrane region" description="Helical" evidence="7">
    <location>
        <begin position="328"/>
        <end position="347"/>
    </location>
</feature>
<dbReference type="InterPro" id="IPR010290">
    <property type="entry name" value="TM_effector"/>
</dbReference>
<dbReference type="SUPFAM" id="SSF103473">
    <property type="entry name" value="MFS general substrate transporter"/>
    <property type="match status" value="1"/>
</dbReference>
<feature type="transmembrane region" description="Helical" evidence="7">
    <location>
        <begin position="353"/>
        <end position="372"/>
    </location>
</feature>
<evidence type="ECO:0000259" key="8">
    <source>
        <dbReference type="PROSITE" id="PS50850"/>
    </source>
</evidence>
<dbReference type="Gene3D" id="1.20.1250.20">
    <property type="entry name" value="MFS general substrate transporter like domains"/>
    <property type="match status" value="1"/>
</dbReference>
<evidence type="ECO:0000256" key="1">
    <source>
        <dbReference type="ARBA" id="ARBA00004651"/>
    </source>
</evidence>
<keyword evidence="10" id="KW-1185">Reference proteome</keyword>
<keyword evidence="5 7" id="KW-1133">Transmembrane helix</keyword>
<name>A0ABQ0ZJR7_9BACT</name>
<feature type="transmembrane region" description="Helical" evidence="7">
    <location>
        <begin position="301"/>
        <end position="321"/>
    </location>
</feature>
<proteinExistence type="predicted"/>
<feature type="transmembrane region" description="Helical" evidence="7">
    <location>
        <begin position="148"/>
        <end position="166"/>
    </location>
</feature>
<evidence type="ECO:0000256" key="3">
    <source>
        <dbReference type="ARBA" id="ARBA00022475"/>
    </source>
</evidence>
<evidence type="ECO:0000256" key="5">
    <source>
        <dbReference type="ARBA" id="ARBA00022989"/>
    </source>
</evidence>
<comment type="caution">
    <text evidence="9">The sequence shown here is derived from an EMBL/GenBank/DDBJ whole genome shotgun (WGS) entry which is preliminary data.</text>
</comment>